<evidence type="ECO:0000256" key="6">
    <source>
        <dbReference type="HAMAP-Rule" id="MF_00020"/>
    </source>
</evidence>
<comment type="pathway">
    <text evidence="6">Metabolic intermediate biosynthesis; acetyl-CoA biosynthesis; acetyl-CoA from acetate: step 1/2.</text>
</comment>
<protein>
    <recommendedName>
        <fullName evidence="6">Acetate kinase</fullName>
        <ecNumber evidence="6">2.7.2.1</ecNumber>
    </recommendedName>
    <alternativeName>
        <fullName evidence="6">Acetokinase</fullName>
    </alternativeName>
</protein>
<dbReference type="PROSITE" id="PS01076">
    <property type="entry name" value="ACETATE_KINASE_2"/>
    <property type="match status" value="1"/>
</dbReference>
<feature type="binding site" evidence="6">
    <location>
        <position position="7"/>
    </location>
    <ligand>
        <name>Mg(2+)</name>
        <dbReference type="ChEBI" id="CHEBI:18420"/>
    </ligand>
</feature>
<reference evidence="8 9" key="1">
    <citation type="submission" date="2019-06" db="EMBL/GenBank/DDBJ databases">
        <title>Sequencing the genomes of 1000 actinobacteria strains.</title>
        <authorList>
            <person name="Klenk H.-P."/>
        </authorList>
    </citation>
    <scope>NUCLEOTIDE SEQUENCE [LARGE SCALE GENOMIC DNA]</scope>
    <source>
        <strain evidence="8 9">DSM 25218</strain>
    </source>
</reference>
<dbReference type="InterPro" id="IPR000890">
    <property type="entry name" value="Aliphatic_acid_kin_short-chain"/>
</dbReference>
<feature type="site" description="Transition state stabilizer" evidence="6">
    <location>
        <position position="147"/>
    </location>
</feature>
<dbReference type="EC" id="2.7.2.1" evidence="6"/>
<feature type="binding site" evidence="6">
    <location>
        <begin position="250"/>
        <end position="252"/>
    </location>
    <ligand>
        <name>ATP</name>
        <dbReference type="ChEBI" id="CHEBI:30616"/>
    </ligand>
</feature>
<keyword evidence="6" id="KW-0460">Magnesium</keyword>
<evidence type="ECO:0000256" key="2">
    <source>
        <dbReference type="ARBA" id="ARBA00022679"/>
    </source>
</evidence>
<comment type="subcellular location">
    <subcellularLocation>
        <location evidence="6">Cytoplasm</location>
    </subcellularLocation>
</comment>
<dbReference type="UniPathway" id="UPA00340">
    <property type="reaction ID" value="UER00458"/>
</dbReference>
<feature type="binding site" evidence="6">
    <location>
        <begin position="175"/>
        <end position="179"/>
    </location>
    <ligand>
        <name>ATP</name>
        <dbReference type="ChEBI" id="CHEBI:30616"/>
    </ligand>
</feature>
<comment type="similarity">
    <text evidence="1 6 7">Belongs to the acetokinase family.</text>
</comment>
<comment type="catalytic activity">
    <reaction evidence="6">
        <text>acetate + ATP = acetyl phosphate + ADP</text>
        <dbReference type="Rhea" id="RHEA:11352"/>
        <dbReference type="ChEBI" id="CHEBI:22191"/>
        <dbReference type="ChEBI" id="CHEBI:30089"/>
        <dbReference type="ChEBI" id="CHEBI:30616"/>
        <dbReference type="ChEBI" id="CHEBI:456216"/>
        <dbReference type="EC" id="2.7.2.1"/>
    </reaction>
</comment>
<dbReference type="AlphaFoldDB" id="A0A543A8V9"/>
<keyword evidence="4 6" id="KW-0418">Kinase</keyword>
<keyword evidence="5 6" id="KW-0067">ATP-binding</keyword>
<evidence type="ECO:0000256" key="1">
    <source>
        <dbReference type="ARBA" id="ARBA00008748"/>
    </source>
</evidence>
<feature type="binding site" evidence="6">
    <location>
        <begin position="298"/>
        <end position="302"/>
    </location>
    <ligand>
        <name>ATP</name>
        <dbReference type="ChEBI" id="CHEBI:30616"/>
    </ligand>
</feature>
<name>A0A543A8V9_9ACTN</name>
<evidence type="ECO:0000256" key="3">
    <source>
        <dbReference type="ARBA" id="ARBA00022741"/>
    </source>
</evidence>
<keyword evidence="2 6" id="KW-0808">Transferase</keyword>
<feature type="site" description="Transition state stabilizer" evidence="6">
    <location>
        <position position="208"/>
    </location>
</feature>
<dbReference type="RefSeq" id="WP_246088115.1">
    <property type="nucleotide sequence ID" value="NZ_VFOV01000001.1"/>
</dbReference>
<dbReference type="PIRSF" id="PIRSF000722">
    <property type="entry name" value="Acetate_prop_kin"/>
    <property type="match status" value="1"/>
</dbReference>
<dbReference type="GO" id="GO:0005737">
    <property type="term" value="C:cytoplasm"/>
    <property type="evidence" value="ECO:0007669"/>
    <property type="project" value="UniProtKB-SubCell"/>
</dbReference>
<dbReference type="Pfam" id="PF00871">
    <property type="entry name" value="Acetate_kinase"/>
    <property type="match status" value="1"/>
</dbReference>
<evidence type="ECO:0000256" key="5">
    <source>
        <dbReference type="ARBA" id="ARBA00022840"/>
    </source>
</evidence>
<evidence type="ECO:0000256" key="4">
    <source>
        <dbReference type="ARBA" id="ARBA00022777"/>
    </source>
</evidence>
<dbReference type="GO" id="GO:0006085">
    <property type="term" value="P:acetyl-CoA biosynthetic process"/>
    <property type="evidence" value="ECO:0007669"/>
    <property type="project" value="UniProtKB-UniRule"/>
</dbReference>
<dbReference type="GO" id="GO:0005524">
    <property type="term" value="F:ATP binding"/>
    <property type="evidence" value="ECO:0007669"/>
    <property type="project" value="UniProtKB-KW"/>
</dbReference>
<dbReference type="Gene3D" id="3.30.420.40">
    <property type="match status" value="2"/>
</dbReference>
<proteinExistence type="inferred from homology"/>
<dbReference type="PRINTS" id="PR00471">
    <property type="entry name" value="ACETATEKNASE"/>
</dbReference>
<dbReference type="PANTHER" id="PTHR21060">
    <property type="entry name" value="ACETATE KINASE"/>
    <property type="match status" value="1"/>
</dbReference>
<sequence>MRILTVNAGSSSLKLSVMDRGCTLRSTTVEHWEGEEHLDPLRDFLHDEATSREAVGHRVVHGGPELADATMIDDAALARIEAASDLAPLHNNRSLAGIRATRRLAPDLPAVACFDTSLHADLPVAARTYALPREWNRRWSLRRYGFHGLSHSYAVRRAAELVGRPVDQLRIVSCHLGSGASLAAVRDGVSVDTTMGFTPVEGLVMATRSGSVDPGLLVWLLRHTDIDADELDDAVEHLSGLKGLSGTSGDMREILEARDRGDDDAALAFDVFVHGLRREIGAMAASAGGLDLLLFTGGVGEHLPQVRTSAAEGLGHLGIRIDPATNAEADADRDLSADDARVRTLVVSASEETEIARETERVLAG</sequence>
<dbReference type="GO" id="GO:0006083">
    <property type="term" value="P:acetate metabolic process"/>
    <property type="evidence" value="ECO:0007669"/>
    <property type="project" value="TreeGrafter"/>
</dbReference>
<feature type="active site" description="Proton donor/acceptor" evidence="6">
    <location>
        <position position="115"/>
    </location>
</feature>
<keyword evidence="9" id="KW-1185">Reference proteome</keyword>
<dbReference type="SUPFAM" id="SSF53067">
    <property type="entry name" value="Actin-like ATPase domain"/>
    <property type="match status" value="2"/>
</dbReference>
<comment type="subunit">
    <text evidence="6">Homodimer.</text>
</comment>
<organism evidence="8 9">
    <name type="scientific">Nocardioides albertanoniae</name>
    <dbReference type="NCBI Taxonomy" id="1175486"/>
    <lineage>
        <taxon>Bacteria</taxon>
        <taxon>Bacillati</taxon>
        <taxon>Actinomycetota</taxon>
        <taxon>Actinomycetes</taxon>
        <taxon>Propionibacteriales</taxon>
        <taxon>Nocardioidaceae</taxon>
        <taxon>Nocardioides</taxon>
    </lineage>
</organism>
<dbReference type="GO" id="GO:0000287">
    <property type="term" value="F:magnesium ion binding"/>
    <property type="evidence" value="ECO:0007669"/>
    <property type="project" value="UniProtKB-UniRule"/>
</dbReference>
<dbReference type="Proteomes" id="UP000320209">
    <property type="component" value="Unassembled WGS sequence"/>
</dbReference>
<dbReference type="NCBIfam" id="TIGR00016">
    <property type="entry name" value="ackA"/>
    <property type="match status" value="1"/>
</dbReference>
<feature type="binding site" evidence="6">
    <location>
        <position position="351"/>
    </location>
    <ligand>
        <name>Mg(2+)</name>
        <dbReference type="ChEBI" id="CHEBI:18420"/>
    </ligand>
</feature>
<evidence type="ECO:0000256" key="7">
    <source>
        <dbReference type="RuleBase" id="RU003835"/>
    </source>
</evidence>
<dbReference type="PROSITE" id="PS01075">
    <property type="entry name" value="ACETATE_KINASE_1"/>
    <property type="match status" value="1"/>
</dbReference>
<dbReference type="InterPro" id="IPR043129">
    <property type="entry name" value="ATPase_NBD"/>
</dbReference>
<feature type="binding site" evidence="6">
    <location>
        <position position="14"/>
    </location>
    <ligand>
        <name>ATP</name>
        <dbReference type="ChEBI" id="CHEBI:30616"/>
    </ligand>
</feature>
<evidence type="ECO:0000313" key="8">
    <source>
        <dbReference type="EMBL" id="TQL68940.1"/>
    </source>
</evidence>
<feature type="binding site" evidence="6">
    <location>
        <position position="58"/>
    </location>
    <ligand>
        <name>substrate</name>
    </ligand>
</feature>
<keyword evidence="6" id="KW-0963">Cytoplasm</keyword>
<keyword evidence="3 6" id="KW-0547">Nucleotide-binding</keyword>
<dbReference type="InterPro" id="IPR004372">
    <property type="entry name" value="Ac/propionate_kinase"/>
</dbReference>
<comment type="cofactor">
    <cofactor evidence="6">
        <name>Mg(2+)</name>
        <dbReference type="ChEBI" id="CHEBI:18420"/>
    </cofactor>
    <cofactor evidence="6">
        <name>Mn(2+)</name>
        <dbReference type="ChEBI" id="CHEBI:29035"/>
    </cofactor>
    <text evidence="6">Mg(2+). Can also accept Mn(2+).</text>
</comment>
<accession>A0A543A8V9</accession>
<comment type="caution">
    <text evidence="8">The sequence shown here is derived from an EMBL/GenBank/DDBJ whole genome shotgun (WGS) entry which is preliminary data.</text>
</comment>
<keyword evidence="6" id="KW-0479">Metal-binding</keyword>
<dbReference type="EMBL" id="VFOV01000001">
    <property type="protein sequence ID" value="TQL68940.1"/>
    <property type="molecule type" value="Genomic_DNA"/>
</dbReference>
<dbReference type="PANTHER" id="PTHR21060:SF15">
    <property type="entry name" value="ACETATE KINASE-RELATED"/>
    <property type="match status" value="1"/>
</dbReference>
<dbReference type="InterPro" id="IPR023865">
    <property type="entry name" value="Aliphatic_acid_kinase_CS"/>
</dbReference>
<dbReference type="GO" id="GO:0008776">
    <property type="term" value="F:acetate kinase activity"/>
    <property type="evidence" value="ECO:0007669"/>
    <property type="project" value="UniProtKB-UniRule"/>
</dbReference>
<comment type="function">
    <text evidence="6">Catalyzes the formation of acetyl phosphate from acetate and ATP. Can also catalyze the reverse reaction.</text>
</comment>
<gene>
    <name evidence="6" type="primary">ackA</name>
    <name evidence="8" type="ORF">FB381_2841</name>
</gene>
<dbReference type="HAMAP" id="MF_00020">
    <property type="entry name" value="Acetate_kinase"/>
    <property type="match status" value="1"/>
</dbReference>
<evidence type="ECO:0000313" key="9">
    <source>
        <dbReference type="Proteomes" id="UP000320209"/>
    </source>
</evidence>